<dbReference type="AlphaFoldDB" id="A0A6J7H5A9"/>
<dbReference type="EMBL" id="CAFBOL010000011">
    <property type="protein sequence ID" value="CAB4979086.1"/>
    <property type="molecule type" value="Genomic_DNA"/>
</dbReference>
<name>A0A6J7H5A9_9ZZZZ</name>
<proteinExistence type="predicted"/>
<dbReference type="EMBL" id="CAFBIY010000033">
    <property type="protein sequence ID" value="CAB4849034.1"/>
    <property type="molecule type" value="Genomic_DNA"/>
</dbReference>
<dbReference type="EMBL" id="CAFAAV010000044">
    <property type="protein sequence ID" value="CAB4811693.1"/>
    <property type="molecule type" value="Genomic_DNA"/>
</dbReference>
<evidence type="ECO:0000313" key="4">
    <source>
        <dbReference type="EMBL" id="CAB4849034.1"/>
    </source>
</evidence>
<dbReference type="EMBL" id="CAESGF010000001">
    <property type="protein sequence ID" value="CAB4362333.1"/>
    <property type="molecule type" value="Genomic_DNA"/>
</dbReference>
<evidence type="ECO:0000313" key="6">
    <source>
        <dbReference type="EMBL" id="CAB4979086.1"/>
    </source>
</evidence>
<evidence type="ECO:0000313" key="1">
    <source>
        <dbReference type="EMBL" id="CAB4362333.1"/>
    </source>
</evidence>
<sequence>MSLCTTANDEALADVQQLLPVENTAVPSHLAEFYRHRADQLDALVDAFTHLDPPAVMADKWTAALEELSAYAVWARDIADRVEVKGLKVDQTPPAGLEHFRALMPYGACHDLLDVN</sequence>
<protein>
    <submittedName>
        <fullName evidence="5">Unannotated protein</fullName>
    </submittedName>
</protein>
<dbReference type="EMBL" id="CAEZYF010000004">
    <property type="protein sequence ID" value="CAB4714435.1"/>
    <property type="molecule type" value="Genomic_DNA"/>
</dbReference>
<evidence type="ECO:0000313" key="3">
    <source>
        <dbReference type="EMBL" id="CAB4811693.1"/>
    </source>
</evidence>
<organism evidence="5">
    <name type="scientific">freshwater metagenome</name>
    <dbReference type="NCBI Taxonomy" id="449393"/>
    <lineage>
        <taxon>unclassified sequences</taxon>
        <taxon>metagenomes</taxon>
        <taxon>ecological metagenomes</taxon>
    </lineage>
</organism>
<evidence type="ECO:0000313" key="2">
    <source>
        <dbReference type="EMBL" id="CAB4714435.1"/>
    </source>
</evidence>
<accession>A0A6J7H5A9</accession>
<reference evidence="5" key="1">
    <citation type="submission" date="2020-05" db="EMBL/GenBank/DDBJ databases">
        <authorList>
            <person name="Chiriac C."/>
            <person name="Salcher M."/>
            <person name="Ghai R."/>
            <person name="Kavagutti S V."/>
        </authorList>
    </citation>
    <scope>NUCLEOTIDE SEQUENCE</scope>
</reference>
<evidence type="ECO:0000313" key="5">
    <source>
        <dbReference type="EMBL" id="CAB4914982.1"/>
    </source>
</evidence>
<dbReference type="EMBL" id="CAFBMT010000002">
    <property type="protein sequence ID" value="CAB4914982.1"/>
    <property type="molecule type" value="Genomic_DNA"/>
</dbReference>
<gene>
    <name evidence="2" type="ORF">UFOPK2656_00886</name>
    <name evidence="3" type="ORF">UFOPK3099_00785</name>
    <name evidence="4" type="ORF">UFOPK3267_00838</name>
    <name evidence="5" type="ORF">UFOPK3651_00469</name>
    <name evidence="6" type="ORF">UFOPK3931_00689</name>
    <name evidence="1" type="ORF">UFOPK4189_00106</name>
</gene>